<sequence>MGKGRVELKRIENKINRQVTFAKRRNGLLKKAYELSVLCDAEVALIVFSTRGKLYEFSSTSSIMKTLERYQKINYGPPDVNARSIQEELERSSYQEYMKLKHRYDSLKQLERQVYENFNGDDLGSLNRKDLDSLEKQIDFSLREIRSDRTQRMLDELDKLQQQEYLLHESNIDLHGRLEEGKQQAEGLQWDPSTNGVVYFRQVAPQTSDIFYHQLFCETTSQIGCQAEKMSAVPSGPSANNQMQIW</sequence>
<reference evidence="7" key="2">
    <citation type="submission" date="2022-03" db="EMBL/GenBank/DDBJ databases">
        <title>Draft title - Genomic analysis of global carrot germplasm unveils the trajectory of domestication and the origin of high carotenoid orange carrot.</title>
        <authorList>
            <person name="Iorizzo M."/>
            <person name="Ellison S."/>
            <person name="Senalik D."/>
            <person name="Macko-Podgorni A."/>
            <person name="Grzebelus D."/>
            <person name="Bostan H."/>
            <person name="Rolling W."/>
            <person name="Curaba J."/>
            <person name="Simon P."/>
        </authorList>
    </citation>
    <scope>NUCLEOTIDE SEQUENCE</scope>
    <source>
        <tissue evidence="7">Leaf</tissue>
    </source>
</reference>
<feature type="domain" description="MADS-box" evidence="6">
    <location>
        <begin position="1"/>
        <end position="60"/>
    </location>
</feature>
<evidence type="ECO:0000313" key="7">
    <source>
        <dbReference type="EMBL" id="WOG89227.1"/>
    </source>
</evidence>
<evidence type="ECO:0000259" key="6">
    <source>
        <dbReference type="SMART" id="SM00432"/>
    </source>
</evidence>
<dbReference type="InterPro" id="IPR036879">
    <property type="entry name" value="TF_MADSbox_sf"/>
</dbReference>
<dbReference type="PRINTS" id="PR00404">
    <property type="entry name" value="MADSDOMAIN"/>
</dbReference>
<dbReference type="GO" id="GO:0048440">
    <property type="term" value="P:carpel development"/>
    <property type="evidence" value="ECO:0007669"/>
    <property type="project" value="UniProtKB-ARBA"/>
</dbReference>
<dbReference type="GO" id="GO:0005634">
    <property type="term" value="C:nucleus"/>
    <property type="evidence" value="ECO:0007669"/>
    <property type="project" value="UniProtKB-SubCell"/>
</dbReference>
<accession>A0AAF0WFX9</accession>
<dbReference type="FunFam" id="3.40.1810.10:FF:000004">
    <property type="entry name" value="MADS-box transcription factor 1"/>
    <property type="match status" value="1"/>
</dbReference>
<dbReference type="InterPro" id="IPR033896">
    <property type="entry name" value="MEF2-like_N"/>
</dbReference>
<dbReference type="GO" id="GO:0003700">
    <property type="term" value="F:DNA-binding transcription factor activity"/>
    <property type="evidence" value="ECO:0007669"/>
    <property type="project" value="InterPro"/>
</dbReference>
<evidence type="ECO:0000256" key="2">
    <source>
        <dbReference type="ARBA" id="ARBA00023015"/>
    </source>
</evidence>
<keyword evidence="4" id="KW-0804">Transcription</keyword>
<keyword evidence="3" id="KW-0238">DNA-binding</keyword>
<comment type="subcellular location">
    <subcellularLocation>
        <location evidence="1">Nucleus</location>
    </subcellularLocation>
</comment>
<reference evidence="7" key="1">
    <citation type="journal article" date="2016" name="Nat. Genet.">
        <title>A high-quality carrot genome assembly provides new insights into carotenoid accumulation and asterid genome evolution.</title>
        <authorList>
            <person name="Iorizzo M."/>
            <person name="Ellison S."/>
            <person name="Senalik D."/>
            <person name="Zeng P."/>
            <person name="Satapoomin P."/>
            <person name="Huang J."/>
            <person name="Bowman M."/>
            <person name="Iovene M."/>
            <person name="Sanseverino W."/>
            <person name="Cavagnaro P."/>
            <person name="Yildiz M."/>
            <person name="Macko-Podgorni A."/>
            <person name="Moranska E."/>
            <person name="Grzebelus E."/>
            <person name="Grzebelus D."/>
            <person name="Ashrafi H."/>
            <person name="Zheng Z."/>
            <person name="Cheng S."/>
            <person name="Spooner D."/>
            <person name="Van Deynze A."/>
            <person name="Simon P."/>
        </authorList>
    </citation>
    <scope>NUCLEOTIDE SEQUENCE</scope>
    <source>
        <tissue evidence="7">Leaf</tissue>
    </source>
</reference>
<protein>
    <recommendedName>
        <fullName evidence="6">MADS-box domain-containing protein</fullName>
    </recommendedName>
</protein>
<dbReference type="AlphaFoldDB" id="A0AAF0WFX9"/>
<dbReference type="GO" id="GO:0000977">
    <property type="term" value="F:RNA polymerase II transcription regulatory region sequence-specific DNA binding"/>
    <property type="evidence" value="ECO:0007669"/>
    <property type="project" value="InterPro"/>
</dbReference>
<dbReference type="GO" id="GO:0046983">
    <property type="term" value="F:protein dimerization activity"/>
    <property type="evidence" value="ECO:0007669"/>
    <property type="project" value="InterPro"/>
</dbReference>
<evidence type="ECO:0000256" key="4">
    <source>
        <dbReference type="ARBA" id="ARBA00023163"/>
    </source>
</evidence>
<evidence type="ECO:0000256" key="1">
    <source>
        <dbReference type="ARBA" id="ARBA00004123"/>
    </source>
</evidence>
<dbReference type="Pfam" id="PF01486">
    <property type="entry name" value="K-box"/>
    <property type="match status" value="1"/>
</dbReference>
<keyword evidence="2" id="KW-0805">Transcription regulation</keyword>
<dbReference type="PANTHER" id="PTHR48019">
    <property type="entry name" value="SERUM RESPONSE FACTOR HOMOLOG"/>
    <property type="match status" value="1"/>
</dbReference>
<evidence type="ECO:0000256" key="3">
    <source>
        <dbReference type="ARBA" id="ARBA00023125"/>
    </source>
</evidence>
<keyword evidence="8" id="KW-1185">Reference proteome</keyword>
<dbReference type="InterPro" id="IPR002100">
    <property type="entry name" value="TF_MADSbox"/>
</dbReference>
<dbReference type="EMBL" id="CP093344">
    <property type="protein sequence ID" value="WOG89227.1"/>
    <property type="molecule type" value="Genomic_DNA"/>
</dbReference>
<dbReference type="Proteomes" id="UP000077755">
    <property type="component" value="Chromosome 2"/>
</dbReference>
<dbReference type="CDD" id="cd00265">
    <property type="entry name" value="MADS_MEF2_like"/>
    <property type="match status" value="1"/>
</dbReference>
<evidence type="ECO:0000256" key="5">
    <source>
        <dbReference type="ARBA" id="ARBA00023242"/>
    </source>
</evidence>
<dbReference type="SMART" id="SM00432">
    <property type="entry name" value="MADS"/>
    <property type="match status" value="1"/>
</dbReference>
<dbReference type="Gene3D" id="3.40.1810.10">
    <property type="entry name" value="Transcription factor, MADS-box"/>
    <property type="match status" value="1"/>
</dbReference>
<name>A0AAF0WFX9_DAUCS</name>
<dbReference type="GO" id="GO:0045944">
    <property type="term" value="P:positive regulation of transcription by RNA polymerase II"/>
    <property type="evidence" value="ECO:0007669"/>
    <property type="project" value="InterPro"/>
</dbReference>
<dbReference type="InterPro" id="IPR050142">
    <property type="entry name" value="MADS-box/MEF2_TF"/>
</dbReference>
<dbReference type="Pfam" id="PF00319">
    <property type="entry name" value="SRF-TF"/>
    <property type="match status" value="1"/>
</dbReference>
<evidence type="ECO:0000313" key="8">
    <source>
        <dbReference type="Proteomes" id="UP000077755"/>
    </source>
</evidence>
<organism evidence="7 8">
    <name type="scientific">Daucus carota subsp. sativus</name>
    <name type="common">Carrot</name>
    <dbReference type="NCBI Taxonomy" id="79200"/>
    <lineage>
        <taxon>Eukaryota</taxon>
        <taxon>Viridiplantae</taxon>
        <taxon>Streptophyta</taxon>
        <taxon>Embryophyta</taxon>
        <taxon>Tracheophyta</taxon>
        <taxon>Spermatophyta</taxon>
        <taxon>Magnoliopsida</taxon>
        <taxon>eudicotyledons</taxon>
        <taxon>Gunneridae</taxon>
        <taxon>Pentapetalae</taxon>
        <taxon>asterids</taxon>
        <taxon>campanulids</taxon>
        <taxon>Apiales</taxon>
        <taxon>Apiaceae</taxon>
        <taxon>Apioideae</taxon>
        <taxon>Scandiceae</taxon>
        <taxon>Daucinae</taxon>
        <taxon>Daucus</taxon>
        <taxon>Daucus sect. Daucus</taxon>
    </lineage>
</organism>
<gene>
    <name evidence="7" type="ORF">DCAR_0208464</name>
</gene>
<proteinExistence type="predicted"/>
<keyword evidence="5" id="KW-0539">Nucleus</keyword>
<dbReference type="InterPro" id="IPR002487">
    <property type="entry name" value="TF_Kbox"/>
</dbReference>
<dbReference type="SUPFAM" id="SSF55455">
    <property type="entry name" value="SRF-like"/>
    <property type="match status" value="1"/>
</dbReference>